<dbReference type="Gene3D" id="3.20.20.100">
    <property type="entry name" value="NADP-dependent oxidoreductase domain"/>
    <property type="match status" value="1"/>
</dbReference>
<dbReference type="NCBIfam" id="NF007695">
    <property type="entry name" value="PRK10376.1"/>
    <property type="match status" value="1"/>
</dbReference>
<dbReference type="PANTHER" id="PTHR43625:SF40">
    <property type="entry name" value="ALDO-KETO REDUCTASE YAKC [NADP(+)]"/>
    <property type="match status" value="1"/>
</dbReference>
<dbReference type="GO" id="GO:0005737">
    <property type="term" value="C:cytoplasm"/>
    <property type="evidence" value="ECO:0007669"/>
    <property type="project" value="TreeGrafter"/>
</dbReference>
<dbReference type="EMBL" id="PVNH01000009">
    <property type="protein sequence ID" value="PRX45533.1"/>
    <property type="molecule type" value="Genomic_DNA"/>
</dbReference>
<gene>
    <name evidence="3" type="ORF">B0I33_109196</name>
</gene>
<dbReference type="RefSeq" id="WP_106180729.1">
    <property type="nucleotide sequence ID" value="NZ_PVNH01000009.1"/>
</dbReference>
<evidence type="ECO:0000313" key="3">
    <source>
        <dbReference type="EMBL" id="PRX45533.1"/>
    </source>
</evidence>
<dbReference type="AlphaFoldDB" id="A0A2T0LQB3"/>
<sequence length="295" mass="31587">MTVTTTNNAGTGPAGAAGTWRLGDRTVNRLGFGTMRLPQDSGWRPRDREQAVAVLRRAVELGVNHLDTAAFYFSPSRSANELVNTALRGHYDELVIGTKVGPGRDPSGDWLPEARPEQLRGQVEENLRQLGRDHLDLVNLRIGAALERGTGSLADRFGVLAELREEGLIRHLGLSNVGPEHLAEAQAIAPVVCVQNQYALGNRADDALVDLCAEQGIAFVPFFAIQSGTTDERVTALAETHGVSPAQILLAWSLHRGPHVLAIPGTGDPAHLEENVAAAGIRLSAQDMATLNSIE</sequence>
<evidence type="ECO:0000256" key="1">
    <source>
        <dbReference type="ARBA" id="ARBA00023002"/>
    </source>
</evidence>
<dbReference type="PRINTS" id="PR00069">
    <property type="entry name" value="ALDKETRDTASE"/>
</dbReference>
<accession>A0A2T0LQB3</accession>
<organism evidence="3 4">
    <name type="scientific">Prauserella shujinwangii</name>
    <dbReference type="NCBI Taxonomy" id="1453103"/>
    <lineage>
        <taxon>Bacteria</taxon>
        <taxon>Bacillati</taxon>
        <taxon>Actinomycetota</taxon>
        <taxon>Actinomycetes</taxon>
        <taxon>Pseudonocardiales</taxon>
        <taxon>Pseudonocardiaceae</taxon>
        <taxon>Prauserella</taxon>
    </lineage>
</organism>
<keyword evidence="1" id="KW-0560">Oxidoreductase</keyword>
<reference evidence="3 4" key="1">
    <citation type="submission" date="2018-03" db="EMBL/GenBank/DDBJ databases">
        <title>Genomic Encyclopedia of Type Strains, Phase III (KMG-III): the genomes of soil and plant-associated and newly described type strains.</title>
        <authorList>
            <person name="Whitman W."/>
        </authorList>
    </citation>
    <scope>NUCLEOTIDE SEQUENCE [LARGE SCALE GENOMIC DNA]</scope>
    <source>
        <strain evidence="3 4">CGMCC 4.7125</strain>
    </source>
</reference>
<protein>
    <submittedName>
        <fullName evidence="3">Aryl-alcohol dehydrogenase-like predicted oxidoreductase</fullName>
    </submittedName>
</protein>
<keyword evidence="4" id="KW-1185">Reference proteome</keyword>
<evidence type="ECO:0000313" key="4">
    <source>
        <dbReference type="Proteomes" id="UP000238362"/>
    </source>
</evidence>
<dbReference type="GO" id="GO:0016491">
    <property type="term" value="F:oxidoreductase activity"/>
    <property type="evidence" value="ECO:0007669"/>
    <property type="project" value="UniProtKB-KW"/>
</dbReference>
<dbReference type="InterPro" id="IPR020471">
    <property type="entry name" value="AKR"/>
</dbReference>
<dbReference type="OrthoDB" id="3216283at2"/>
<dbReference type="InterPro" id="IPR036812">
    <property type="entry name" value="NAD(P)_OxRdtase_dom_sf"/>
</dbReference>
<dbReference type="Proteomes" id="UP000238362">
    <property type="component" value="Unassembled WGS sequence"/>
</dbReference>
<proteinExistence type="predicted"/>
<dbReference type="InterPro" id="IPR023210">
    <property type="entry name" value="NADP_OxRdtase_dom"/>
</dbReference>
<dbReference type="Pfam" id="PF00248">
    <property type="entry name" value="Aldo_ket_red"/>
    <property type="match status" value="1"/>
</dbReference>
<name>A0A2T0LQB3_9PSEU</name>
<dbReference type="SUPFAM" id="SSF51430">
    <property type="entry name" value="NAD(P)-linked oxidoreductase"/>
    <property type="match status" value="1"/>
</dbReference>
<dbReference type="CDD" id="cd19088">
    <property type="entry name" value="AKR_AKR13B1"/>
    <property type="match status" value="1"/>
</dbReference>
<comment type="caution">
    <text evidence="3">The sequence shown here is derived from an EMBL/GenBank/DDBJ whole genome shotgun (WGS) entry which is preliminary data.</text>
</comment>
<evidence type="ECO:0000259" key="2">
    <source>
        <dbReference type="Pfam" id="PF00248"/>
    </source>
</evidence>
<feature type="domain" description="NADP-dependent oxidoreductase" evidence="2">
    <location>
        <begin position="29"/>
        <end position="294"/>
    </location>
</feature>
<dbReference type="InterPro" id="IPR050791">
    <property type="entry name" value="Aldo-Keto_reductase"/>
</dbReference>
<dbReference type="PANTHER" id="PTHR43625">
    <property type="entry name" value="AFLATOXIN B1 ALDEHYDE REDUCTASE"/>
    <property type="match status" value="1"/>
</dbReference>